<evidence type="ECO:0000256" key="1">
    <source>
        <dbReference type="ARBA" id="ARBA00022833"/>
    </source>
</evidence>
<dbReference type="InterPro" id="IPR036866">
    <property type="entry name" value="RibonucZ/Hydroxyglut_hydro"/>
</dbReference>
<proteinExistence type="predicted"/>
<reference evidence="3 4" key="1">
    <citation type="submission" date="2018-04" db="EMBL/GenBank/DDBJ databases">
        <title>Genomic Encyclopedia of Archaeal and Bacterial Type Strains, Phase II (KMG-II): from individual species to whole genera.</title>
        <authorList>
            <person name="Goeker M."/>
        </authorList>
    </citation>
    <scope>NUCLEOTIDE SEQUENCE [LARGE SCALE GENOMIC DNA]</scope>
    <source>
        <strain evidence="3 4">DSM 45169</strain>
    </source>
</reference>
<protein>
    <submittedName>
        <fullName evidence="3">Ribonuclease BN (tRNA processing enzyme)</fullName>
    </submittedName>
</protein>
<dbReference type="CDD" id="cd07716">
    <property type="entry name" value="RNaseZ_short-form-like_MBL-fold"/>
    <property type="match status" value="1"/>
</dbReference>
<feature type="domain" description="Metallo-beta-lactamase" evidence="2">
    <location>
        <begin position="18"/>
        <end position="212"/>
    </location>
</feature>
<keyword evidence="4" id="KW-1185">Reference proteome</keyword>
<gene>
    <name evidence="3" type="ORF">C8J48_1502</name>
</gene>
<organism evidence="3 4">
    <name type="scientific">Desmospora activa DSM 45169</name>
    <dbReference type="NCBI Taxonomy" id="1121389"/>
    <lineage>
        <taxon>Bacteria</taxon>
        <taxon>Bacillati</taxon>
        <taxon>Bacillota</taxon>
        <taxon>Bacilli</taxon>
        <taxon>Bacillales</taxon>
        <taxon>Thermoactinomycetaceae</taxon>
        <taxon>Desmospora</taxon>
    </lineage>
</organism>
<dbReference type="SUPFAM" id="SSF56281">
    <property type="entry name" value="Metallo-hydrolase/oxidoreductase"/>
    <property type="match status" value="1"/>
</dbReference>
<dbReference type="AlphaFoldDB" id="A0A2T4ZAI8"/>
<comment type="caution">
    <text evidence="3">The sequence shown here is derived from an EMBL/GenBank/DDBJ whole genome shotgun (WGS) entry which is preliminary data.</text>
</comment>
<dbReference type="PANTHER" id="PTHR46018:SF4">
    <property type="entry name" value="METALLO-HYDROLASE YHFI-RELATED"/>
    <property type="match status" value="1"/>
</dbReference>
<dbReference type="EMBL" id="PZZP01000001">
    <property type="protein sequence ID" value="PTM58903.1"/>
    <property type="molecule type" value="Genomic_DNA"/>
</dbReference>
<evidence type="ECO:0000259" key="2">
    <source>
        <dbReference type="SMART" id="SM00849"/>
    </source>
</evidence>
<dbReference type="RefSeq" id="WP_107725650.1">
    <property type="nucleotide sequence ID" value="NZ_PZZP01000001.1"/>
</dbReference>
<dbReference type="Gene3D" id="3.60.15.10">
    <property type="entry name" value="Ribonuclease Z/Hydroxyacylglutathione hydrolase-like"/>
    <property type="match status" value="1"/>
</dbReference>
<evidence type="ECO:0000313" key="4">
    <source>
        <dbReference type="Proteomes" id="UP000241639"/>
    </source>
</evidence>
<accession>A0A2T4ZAI8</accession>
<dbReference type="GO" id="GO:0042781">
    <property type="term" value="F:3'-tRNA processing endoribonuclease activity"/>
    <property type="evidence" value="ECO:0007669"/>
    <property type="project" value="TreeGrafter"/>
</dbReference>
<sequence>MKWTVLGCHSPYPGPGGATAGYLLQTANKNILVDCGSGVLAHLGKIMRPDQLDEVWLSHLHHDHIADFFVLQYAILTALRLKRRSRPLLVRTPLAPHEWADRLTYHDTIAIREVKDGDHLKQDGLSVRWYRTDHGVPCYAMVIASEEGTILYGADAGLSTDWEGMIQRPDLFICEGTYLHRDKPSAPMAHHSVREAAEAAALIGARTLMITHWFPELDPQEIEAEAEAFFQGNIRVAQSGLAVEVI</sequence>
<name>A0A2T4ZAI8_9BACL</name>
<dbReference type="Proteomes" id="UP000241639">
    <property type="component" value="Unassembled WGS sequence"/>
</dbReference>
<dbReference type="InterPro" id="IPR001279">
    <property type="entry name" value="Metallo-B-lactamas"/>
</dbReference>
<dbReference type="SMART" id="SM00849">
    <property type="entry name" value="Lactamase_B"/>
    <property type="match status" value="1"/>
</dbReference>
<evidence type="ECO:0000313" key="3">
    <source>
        <dbReference type="EMBL" id="PTM58903.1"/>
    </source>
</evidence>
<dbReference type="PANTHER" id="PTHR46018">
    <property type="entry name" value="ZINC PHOSPHODIESTERASE ELAC PROTEIN 1"/>
    <property type="match status" value="1"/>
</dbReference>
<dbReference type="OrthoDB" id="9794898at2"/>
<keyword evidence="1" id="KW-0862">Zinc</keyword>
<dbReference type="Pfam" id="PF12706">
    <property type="entry name" value="Lactamase_B_2"/>
    <property type="match status" value="1"/>
</dbReference>